<dbReference type="OrthoDB" id="2018246at2759"/>
<dbReference type="SMART" id="SM00288">
    <property type="entry name" value="VHS"/>
    <property type="match status" value="1"/>
</dbReference>
<dbReference type="PROSITE" id="PS50179">
    <property type="entry name" value="VHS"/>
    <property type="match status" value="1"/>
</dbReference>
<protein>
    <submittedName>
        <fullName evidence="9">VHS and GAT domain containing protein</fullName>
    </submittedName>
</protein>
<proteinExistence type="inferred from homology"/>
<gene>
    <name evidence="9" type="ORF">MUK42_07406</name>
</gene>
<feature type="region of interest" description="Disordered" evidence="6">
    <location>
        <begin position="65"/>
        <end position="86"/>
    </location>
</feature>
<evidence type="ECO:0000259" key="7">
    <source>
        <dbReference type="PROSITE" id="PS50179"/>
    </source>
</evidence>
<evidence type="ECO:0000256" key="4">
    <source>
        <dbReference type="ARBA" id="ARBA00022927"/>
    </source>
</evidence>
<dbReference type="Proteomes" id="UP001055439">
    <property type="component" value="Chromosome 8"/>
</dbReference>
<dbReference type="PANTHER" id="PTHR45898:SF4">
    <property type="entry name" value="TARGET OF MYB PROTEIN 1"/>
    <property type="match status" value="1"/>
</dbReference>
<dbReference type="InterPro" id="IPR038425">
    <property type="entry name" value="GAT_sf"/>
</dbReference>
<dbReference type="EMBL" id="CP097510">
    <property type="protein sequence ID" value="URE29616.1"/>
    <property type="molecule type" value="Genomic_DNA"/>
</dbReference>
<evidence type="ECO:0000256" key="3">
    <source>
        <dbReference type="ARBA" id="ARBA00022448"/>
    </source>
</evidence>
<feature type="compositionally biased region" description="Basic and acidic residues" evidence="6">
    <location>
        <begin position="374"/>
        <end position="387"/>
    </location>
</feature>
<dbReference type="SUPFAM" id="SSF89009">
    <property type="entry name" value="GAT-like domain"/>
    <property type="match status" value="1"/>
</dbReference>
<dbReference type="Pfam" id="PF03127">
    <property type="entry name" value="GAT"/>
    <property type="match status" value="1"/>
</dbReference>
<evidence type="ECO:0000313" key="9">
    <source>
        <dbReference type="EMBL" id="URE29616.1"/>
    </source>
</evidence>
<evidence type="ECO:0000256" key="2">
    <source>
        <dbReference type="ARBA" id="ARBA00007708"/>
    </source>
</evidence>
<evidence type="ECO:0000313" key="10">
    <source>
        <dbReference type="Proteomes" id="UP001055439"/>
    </source>
</evidence>
<reference evidence="9" key="1">
    <citation type="submission" date="2022-05" db="EMBL/GenBank/DDBJ databases">
        <title>The Musa troglodytarum L. genome provides insights into the mechanism of non-climacteric behaviour and enrichment of carotenoids.</title>
        <authorList>
            <person name="Wang J."/>
        </authorList>
    </citation>
    <scope>NUCLEOTIDE SEQUENCE</scope>
    <source>
        <tissue evidence="9">Leaf</tissue>
    </source>
</reference>
<dbReference type="InterPro" id="IPR002014">
    <property type="entry name" value="VHS_dom"/>
</dbReference>
<keyword evidence="5" id="KW-0472">Membrane</keyword>
<dbReference type="SUPFAM" id="SSF48464">
    <property type="entry name" value="ENTH/VHS domain"/>
    <property type="match status" value="1"/>
</dbReference>
<accession>A0A9E7KU73</accession>
<keyword evidence="4" id="KW-0653">Protein transport</keyword>
<evidence type="ECO:0000256" key="5">
    <source>
        <dbReference type="ARBA" id="ARBA00023136"/>
    </source>
</evidence>
<dbReference type="PROSITE" id="PS50909">
    <property type="entry name" value="GAT"/>
    <property type="match status" value="1"/>
</dbReference>
<dbReference type="InterPro" id="IPR008942">
    <property type="entry name" value="ENTH_VHS"/>
</dbReference>
<dbReference type="FunFam" id="1.25.40.90:FF:000028">
    <property type="entry name" value="TOM1-like protein 2"/>
    <property type="match status" value="1"/>
</dbReference>
<dbReference type="InterPro" id="IPR004152">
    <property type="entry name" value="GAT_dom"/>
</dbReference>
<dbReference type="GO" id="GO:0035091">
    <property type="term" value="F:phosphatidylinositol binding"/>
    <property type="evidence" value="ECO:0007669"/>
    <property type="project" value="InterPro"/>
</dbReference>
<dbReference type="GO" id="GO:0005737">
    <property type="term" value="C:cytoplasm"/>
    <property type="evidence" value="ECO:0007669"/>
    <property type="project" value="UniProtKB-ARBA"/>
</dbReference>
<dbReference type="GO" id="GO:0043130">
    <property type="term" value="F:ubiquitin binding"/>
    <property type="evidence" value="ECO:0007669"/>
    <property type="project" value="InterPro"/>
</dbReference>
<dbReference type="InterPro" id="IPR044836">
    <property type="entry name" value="TOL_plant"/>
</dbReference>
<comment type="subcellular location">
    <subcellularLocation>
        <location evidence="1">Membrane</location>
        <topology evidence="1">Peripheral membrane protein</topology>
    </subcellularLocation>
</comment>
<feature type="compositionally biased region" description="Low complexity" evidence="6">
    <location>
        <begin position="388"/>
        <end position="398"/>
    </location>
</feature>
<feature type="domain" description="GAT" evidence="8">
    <location>
        <begin position="272"/>
        <end position="360"/>
    </location>
</feature>
<dbReference type="CDD" id="cd14231">
    <property type="entry name" value="GAT_GGA-like_plant"/>
    <property type="match status" value="1"/>
</dbReference>
<dbReference type="GO" id="GO:0043328">
    <property type="term" value="P:protein transport to vacuole involved in ubiquitin-dependent protein catabolic process via the multivesicular body sorting pathway"/>
    <property type="evidence" value="ECO:0007669"/>
    <property type="project" value="InterPro"/>
</dbReference>
<dbReference type="GO" id="GO:0016020">
    <property type="term" value="C:membrane"/>
    <property type="evidence" value="ECO:0007669"/>
    <property type="project" value="UniProtKB-SubCell"/>
</dbReference>
<evidence type="ECO:0000259" key="8">
    <source>
        <dbReference type="PROSITE" id="PS50909"/>
    </source>
</evidence>
<evidence type="ECO:0000256" key="6">
    <source>
        <dbReference type="SAM" id="MobiDB-lite"/>
    </source>
</evidence>
<feature type="compositionally biased region" description="Polar residues" evidence="6">
    <location>
        <begin position="734"/>
        <end position="753"/>
    </location>
</feature>
<sequence>MNAWRRASPMIAIEENASTRTGTGIVSRSRCTLDWVDRTRKRKHRSIAHLHRIRGREFELGKRAFRRSGISSSPPRTLDSSRFGRPRRNASAMAGALVDRATSDMLMRPDWAMNVQICDVLNRDPGQTKDVVKDLKKRIGHKNPKVQLLALTLLETMIKKCGDIVHMYVAEKDVLHEMVKIVKKKHSDSHVKKKILILIDTWQEAFGSQRARYPQYYAAYQELLRAGVVFPQKSERSPPVCARPQARPLRSQPPPVQSPEFQNKARGSSITPFPVLRLNEIENARGIMDVLAEMMNALDPGNREGLKQEVFVDLVGQCRTYRQRVVHLVNTTSDEELLSQGLALNDDLQNVLAKHDAIAAGIAVHDEKQKSALVHVDDSSASKESDQRLSTASSSSSDQPPPLQQSPLHGSPTSFDSAMSSAKIEPSMDLISGDDYNKPATENPLALVPASEPLTNVASEQNVLTLAEMFPPIISNSSSTNPANCFDSNSGIPAQQTYPAGTNIQLQVHLIQQSALFTSGGIQSSGAPQVEQASCDQGVQLSHMSIVWDGQLSPAYNPEEQALSYDDQAGALPPPPWEVQPAQNDLPSLQPQPFQIDQLGGMHSLPIQTGQLEGTQHQPSPAGQLGKMHPQHVLGTLLEGLQPHPQLAQSSQVVGMNPPMQNSRMMAMHPQQMFGGHVADQQSMQGVRPTGYGFGQQPDAQFYDPMRSAYPYSNPTELSHGMYGLSVQDNGTYEGNNSSYQMPISSSHLQQPNKPVKPEDKLFGDLVSMAKTRQNKPTVSRVQGL</sequence>
<dbReference type="AlphaFoldDB" id="A0A9E7KU73"/>
<feature type="domain" description="VHS" evidence="7">
    <location>
        <begin position="101"/>
        <end position="231"/>
    </location>
</feature>
<dbReference type="PANTHER" id="PTHR45898">
    <property type="entry name" value="TOM1-LIKE PROTEIN"/>
    <property type="match status" value="1"/>
</dbReference>
<dbReference type="Gene3D" id="1.20.58.160">
    <property type="match status" value="1"/>
</dbReference>
<organism evidence="9 10">
    <name type="scientific">Musa troglodytarum</name>
    <name type="common">fe'i banana</name>
    <dbReference type="NCBI Taxonomy" id="320322"/>
    <lineage>
        <taxon>Eukaryota</taxon>
        <taxon>Viridiplantae</taxon>
        <taxon>Streptophyta</taxon>
        <taxon>Embryophyta</taxon>
        <taxon>Tracheophyta</taxon>
        <taxon>Spermatophyta</taxon>
        <taxon>Magnoliopsida</taxon>
        <taxon>Liliopsida</taxon>
        <taxon>Zingiberales</taxon>
        <taxon>Musaceae</taxon>
        <taxon>Musa</taxon>
    </lineage>
</organism>
<keyword evidence="3" id="KW-0813">Transport</keyword>
<dbReference type="Pfam" id="PF00790">
    <property type="entry name" value="VHS"/>
    <property type="match status" value="1"/>
</dbReference>
<name>A0A9E7KU73_9LILI</name>
<comment type="similarity">
    <text evidence="2">Belongs to the TOM1 family.</text>
</comment>
<feature type="region of interest" description="Disordered" evidence="6">
    <location>
        <begin position="374"/>
        <end position="420"/>
    </location>
</feature>
<feature type="region of interest" description="Disordered" evidence="6">
    <location>
        <begin position="734"/>
        <end position="758"/>
    </location>
</feature>
<feature type="region of interest" description="Disordered" evidence="6">
    <location>
        <begin position="566"/>
        <end position="585"/>
    </location>
</feature>
<evidence type="ECO:0000256" key="1">
    <source>
        <dbReference type="ARBA" id="ARBA00004170"/>
    </source>
</evidence>
<keyword evidence="10" id="KW-1185">Reference proteome</keyword>
<feature type="compositionally biased region" description="Polar residues" evidence="6">
    <location>
        <begin position="69"/>
        <end position="80"/>
    </location>
</feature>
<dbReference type="CDD" id="cd03561">
    <property type="entry name" value="VHS"/>
    <property type="match status" value="1"/>
</dbReference>
<dbReference type="Gene3D" id="1.25.40.90">
    <property type="match status" value="1"/>
</dbReference>
<feature type="region of interest" description="Disordered" evidence="6">
    <location>
        <begin position="236"/>
        <end position="266"/>
    </location>
</feature>